<dbReference type="PANTHER" id="PTHR21180">
    <property type="entry name" value="ENDONUCLEASE/EXONUCLEASE/PHOSPHATASE FAMILY DOMAIN-CONTAINING PROTEIN 1"/>
    <property type="match status" value="1"/>
</dbReference>
<evidence type="ECO:0000259" key="3">
    <source>
        <dbReference type="SMART" id="SM00278"/>
    </source>
</evidence>
<dbReference type="Gene3D" id="3.10.560.10">
    <property type="entry name" value="Outer membrane lipoprotein wza domain like"/>
    <property type="match status" value="1"/>
</dbReference>
<dbReference type="InterPro" id="IPR010994">
    <property type="entry name" value="RuvA_2-like"/>
</dbReference>
<dbReference type="InterPro" id="IPR019554">
    <property type="entry name" value="Soluble_ligand-bd"/>
</dbReference>
<protein>
    <submittedName>
        <fullName evidence="4">Competence protein ComEA</fullName>
    </submittedName>
</protein>
<feature type="region of interest" description="Disordered" evidence="1">
    <location>
        <begin position="28"/>
        <end position="49"/>
    </location>
</feature>
<dbReference type="NCBIfam" id="TIGR00426">
    <property type="entry name" value="competence protein ComEA helix-hairpin-helix repeat region"/>
    <property type="match status" value="1"/>
</dbReference>
<keyword evidence="2" id="KW-0472">Membrane</keyword>
<keyword evidence="2" id="KW-1133">Transmembrane helix</keyword>
<evidence type="ECO:0000313" key="5">
    <source>
        <dbReference type="Proteomes" id="UP000533017"/>
    </source>
</evidence>
<comment type="caution">
    <text evidence="4">The sequence shown here is derived from an EMBL/GenBank/DDBJ whole genome shotgun (WGS) entry which is preliminary data.</text>
</comment>
<name>A0ABX2S6T7_9ACTN</name>
<keyword evidence="5" id="KW-1185">Reference proteome</keyword>
<gene>
    <name evidence="4" type="ORF">FHR37_002777</name>
</gene>
<proteinExistence type="predicted"/>
<dbReference type="InterPro" id="IPR051675">
    <property type="entry name" value="Endo/Exo/Phosphatase_dom_1"/>
</dbReference>
<dbReference type="Pfam" id="PF12836">
    <property type="entry name" value="HHH_3"/>
    <property type="match status" value="1"/>
</dbReference>
<dbReference type="EMBL" id="JACBZA010000001">
    <property type="protein sequence ID" value="NYH83926.1"/>
    <property type="molecule type" value="Genomic_DNA"/>
</dbReference>
<dbReference type="Gene3D" id="1.10.150.320">
    <property type="entry name" value="Photosystem II 12 kDa extrinsic protein"/>
    <property type="match status" value="1"/>
</dbReference>
<evidence type="ECO:0000256" key="2">
    <source>
        <dbReference type="SAM" id="Phobius"/>
    </source>
</evidence>
<dbReference type="PANTHER" id="PTHR21180:SF32">
    <property type="entry name" value="ENDONUCLEASE_EXONUCLEASE_PHOSPHATASE FAMILY DOMAIN-CONTAINING PROTEIN 1"/>
    <property type="match status" value="1"/>
</dbReference>
<feature type="domain" description="Helix-hairpin-helix DNA-binding motif class 1" evidence="3">
    <location>
        <begin position="330"/>
        <end position="349"/>
    </location>
</feature>
<dbReference type="RefSeq" id="WP_237768773.1">
    <property type="nucleotide sequence ID" value="NZ_FOOI01000006.1"/>
</dbReference>
<evidence type="ECO:0000313" key="4">
    <source>
        <dbReference type="EMBL" id="NYH83926.1"/>
    </source>
</evidence>
<sequence length="353" mass="36928">MLRRRLPPRHRAGPEETARAVLRVHALRRSPPRAEGAHGADSADGVVRGWVPQVPADRVRAGREWVPQVPADPVRTPRTRAGAAPGKPSPWAWSKEGEEHMRQPGYAEHERPHRPLGDDFSGDGFSEDDELSADAGERSPTFALRRGHVVVVAVVLLLAVIGAAVMVIRDRPVRETVTDPAAHSTVVATPVATSVPAPGSPAPRPSSTVVVHVAGKVRRPGVVHLPGGSRVFDAVTASGGALPGTDLDTVNLARPLLDGEQVLVGVTPPPGAPPAGGGAGPSAGPPSAGAPLDLNSATSAELEELPGVGPVLAQRIVDFRTEHGRFADVEDLREVTGIGERTFAELRDKVAAR</sequence>
<dbReference type="InterPro" id="IPR004509">
    <property type="entry name" value="Competence_ComEA_HhH"/>
</dbReference>
<keyword evidence="2" id="KW-0812">Transmembrane</keyword>
<feature type="region of interest" description="Disordered" evidence="1">
    <location>
        <begin position="266"/>
        <end position="294"/>
    </location>
</feature>
<evidence type="ECO:0000256" key="1">
    <source>
        <dbReference type="SAM" id="MobiDB-lite"/>
    </source>
</evidence>
<organism evidence="4 5">
    <name type="scientific">Actinopolymorpha cephalotaxi</name>
    <dbReference type="NCBI Taxonomy" id="504797"/>
    <lineage>
        <taxon>Bacteria</taxon>
        <taxon>Bacillati</taxon>
        <taxon>Actinomycetota</taxon>
        <taxon>Actinomycetes</taxon>
        <taxon>Propionibacteriales</taxon>
        <taxon>Actinopolymorphaceae</taxon>
        <taxon>Actinopolymorpha</taxon>
    </lineage>
</organism>
<dbReference type="SMART" id="SM00278">
    <property type="entry name" value="HhH1"/>
    <property type="match status" value="2"/>
</dbReference>
<dbReference type="InterPro" id="IPR003583">
    <property type="entry name" value="Hlx-hairpin-Hlx_DNA-bd_motif"/>
</dbReference>
<feature type="region of interest" description="Disordered" evidence="1">
    <location>
        <begin position="69"/>
        <end position="134"/>
    </location>
</feature>
<accession>A0ABX2S6T7</accession>
<dbReference type="Pfam" id="PF10531">
    <property type="entry name" value="SLBB"/>
    <property type="match status" value="1"/>
</dbReference>
<feature type="domain" description="Helix-hairpin-helix DNA-binding motif class 1" evidence="3">
    <location>
        <begin position="300"/>
        <end position="319"/>
    </location>
</feature>
<reference evidence="4 5" key="1">
    <citation type="submission" date="2020-07" db="EMBL/GenBank/DDBJ databases">
        <title>Sequencing the genomes of 1000 actinobacteria strains.</title>
        <authorList>
            <person name="Klenk H.-P."/>
        </authorList>
    </citation>
    <scope>NUCLEOTIDE SEQUENCE [LARGE SCALE GENOMIC DNA]</scope>
    <source>
        <strain evidence="4 5">DSM 45117</strain>
    </source>
</reference>
<feature type="compositionally biased region" description="Basic and acidic residues" evidence="1">
    <location>
        <begin position="95"/>
        <end position="117"/>
    </location>
</feature>
<dbReference type="Proteomes" id="UP000533017">
    <property type="component" value="Unassembled WGS sequence"/>
</dbReference>
<dbReference type="SUPFAM" id="SSF47781">
    <property type="entry name" value="RuvA domain 2-like"/>
    <property type="match status" value="1"/>
</dbReference>
<feature type="transmembrane region" description="Helical" evidence="2">
    <location>
        <begin position="148"/>
        <end position="168"/>
    </location>
</feature>